<reference evidence="3" key="1">
    <citation type="submission" date="2022-12" db="EMBL/GenBank/DDBJ databases">
        <authorList>
            <person name="Brejova B."/>
        </authorList>
    </citation>
    <scope>NUCLEOTIDE SEQUENCE</scope>
</reference>
<gene>
    <name evidence="3" type="ORF">CANVERA_P3150</name>
</gene>
<evidence type="ECO:0000313" key="4">
    <source>
        <dbReference type="Proteomes" id="UP001152885"/>
    </source>
</evidence>
<dbReference type="SUPFAM" id="SSF56112">
    <property type="entry name" value="Protein kinase-like (PK-like)"/>
    <property type="match status" value="1"/>
</dbReference>
<dbReference type="Proteomes" id="UP001152885">
    <property type="component" value="Unassembled WGS sequence"/>
</dbReference>
<dbReference type="PROSITE" id="PS50011">
    <property type="entry name" value="PROTEIN_KINASE_DOM"/>
    <property type="match status" value="1"/>
</dbReference>
<dbReference type="InterPro" id="IPR017441">
    <property type="entry name" value="Protein_kinase_ATP_BS"/>
</dbReference>
<sequence>MSRFRPWNRTFDKIIENPKYIINKNPIGDGTYSVVFRCQNKLNEKHYAAKKYNKRLVFGLEEMLTSEFEILKQLSKKHPHILSLMDYFETEDSYYLVTDLADGGDLFNKILSNDWKLEESIASEITLQLVKAVQCLHANNLIPRDIKAENVFFQNKHTHNILLGDFGLARLLKNGEKLYDVSGTLSYMAPEMFDRSVGYDFPVDIWAIGVVVYFMLSGYMPFDWETDDETKEAIKEAKYLFEPVEY</sequence>
<dbReference type="EMBL" id="CANTUO010000003">
    <property type="protein sequence ID" value="CAI5758638.1"/>
    <property type="molecule type" value="Genomic_DNA"/>
</dbReference>
<dbReference type="GO" id="GO:0004672">
    <property type="term" value="F:protein kinase activity"/>
    <property type="evidence" value="ECO:0007669"/>
    <property type="project" value="InterPro"/>
</dbReference>
<evidence type="ECO:0000256" key="1">
    <source>
        <dbReference type="PROSITE-ProRule" id="PRU10141"/>
    </source>
</evidence>
<feature type="binding site" evidence="1">
    <location>
        <position position="51"/>
    </location>
    <ligand>
        <name>ATP</name>
        <dbReference type="ChEBI" id="CHEBI:30616"/>
    </ligand>
</feature>
<evidence type="ECO:0000313" key="3">
    <source>
        <dbReference type="EMBL" id="CAI5758638.1"/>
    </source>
</evidence>
<feature type="domain" description="Protein kinase" evidence="2">
    <location>
        <begin position="21"/>
        <end position="246"/>
    </location>
</feature>
<dbReference type="PANTHER" id="PTHR24347">
    <property type="entry name" value="SERINE/THREONINE-PROTEIN KINASE"/>
    <property type="match status" value="1"/>
</dbReference>
<dbReference type="Pfam" id="PF00069">
    <property type="entry name" value="Pkinase"/>
    <property type="match status" value="1"/>
</dbReference>
<name>A0A9W4XDT1_9ASCO</name>
<dbReference type="InterPro" id="IPR000719">
    <property type="entry name" value="Prot_kinase_dom"/>
</dbReference>
<dbReference type="Gene3D" id="1.10.510.10">
    <property type="entry name" value="Transferase(Phosphotransferase) domain 1"/>
    <property type="match status" value="1"/>
</dbReference>
<comment type="caution">
    <text evidence="3">The sequence shown here is derived from an EMBL/GenBank/DDBJ whole genome shotgun (WGS) entry which is preliminary data.</text>
</comment>
<dbReference type="SMART" id="SM00220">
    <property type="entry name" value="S_TKc"/>
    <property type="match status" value="1"/>
</dbReference>
<accession>A0A9W4XDT1</accession>
<dbReference type="Gene3D" id="3.30.200.20">
    <property type="entry name" value="Phosphorylase Kinase, domain 1"/>
    <property type="match status" value="1"/>
</dbReference>
<dbReference type="PROSITE" id="PS00107">
    <property type="entry name" value="PROTEIN_KINASE_ATP"/>
    <property type="match status" value="1"/>
</dbReference>
<dbReference type="AlphaFoldDB" id="A0A9W4XDT1"/>
<proteinExistence type="predicted"/>
<keyword evidence="1" id="KW-0547">Nucleotide-binding</keyword>
<keyword evidence="4" id="KW-1185">Reference proteome</keyword>
<evidence type="ECO:0000259" key="2">
    <source>
        <dbReference type="PROSITE" id="PS50011"/>
    </source>
</evidence>
<protein>
    <recommendedName>
        <fullName evidence="2">Protein kinase domain-containing protein</fullName>
    </recommendedName>
</protein>
<organism evidence="3 4">
    <name type="scientific">Candida verbasci</name>
    <dbReference type="NCBI Taxonomy" id="1227364"/>
    <lineage>
        <taxon>Eukaryota</taxon>
        <taxon>Fungi</taxon>
        <taxon>Dikarya</taxon>
        <taxon>Ascomycota</taxon>
        <taxon>Saccharomycotina</taxon>
        <taxon>Pichiomycetes</taxon>
        <taxon>Debaryomycetaceae</taxon>
        <taxon>Candida/Lodderomyces clade</taxon>
        <taxon>Candida</taxon>
    </lineage>
</organism>
<dbReference type="GO" id="GO:0030447">
    <property type="term" value="P:filamentous growth"/>
    <property type="evidence" value="ECO:0007669"/>
    <property type="project" value="UniProtKB-ARBA"/>
</dbReference>
<dbReference type="OrthoDB" id="40902at2759"/>
<dbReference type="GO" id="GO:0005524">
    <property type="term" value="F:ATP binding"/>
    <property type="evidence" value="ECO:0007669"/>
    <property type="project" value="UniProtKB-UniRule"/>
</dbReference>
<keyword evidence="1" id="KW-0067">ATP-binding</keyword>
<dbReference type="InterPro" id="IPR011009">
    <property type="entry name" value="Kinase-like_dom_sf"/>
</dbReference>